<evidence type="ECO:0000259" key="8">
    <source>
        <dbReference type="PROSITE" id="PS50110"/>
    </source>
</evidence>
<dbReference type="InterPro" id="IPR018062">
    <property type="entry name" value="HTH_AraC-typ_CS"/>
</dbReference>
<keyword evidence="6" id="KW-0597">Phosphoprotein</keyword>
<keyword evidence="3" id="KW-0238">DNA-binding</keyword>
<protein>
    <recommendedName>
        <fullName evidence="1">Stage 0 sporulation protein A homolog</fullName>
    </recommendedName>
</protein>
<dbReference type="Pfam" id="PF00072">
    <property type="entry name" value="Response_reg"/>
    <property type="match status" value="1"/>
</dbReference>
<sequence length="530" mass="62468">MIKVLLVDDEKLALEYIENIIDWKIYGFELVGVMSDAQQALKVFRKKRPDLIISDICMYGMDGLDFAAAIREIDQNVHILFLSGYKNFDYIQEAIRLGIDDYLLKSDIDEEVFLSKILKLKEKIEKEHQKQRYTQKAIFKELFLKNKEEKEYKEILSDTDYISLHKKYHYLILARRRIPKFMEEFLPGIGSEEYNDEELIYRIVNKGIENFRVEKFVLFPINEYEILVVMKMESNFVSQKEIYEQIYHLTCGIFKEINKATDNEYNVLFYSKACAIRQFGLFYRENREQMNQFYVKKEVQIAELELRSDYENETGISENITSGQVAEMIRNNREDEIEGMIESIMIALEQEDYVTYLWYTKEMMLAFRRLEESVTSSRGALGFDIAEGAGNYNLRNPYEVIKYLSYKLEELSEIYGEKKGISYSQPITKAMEIVEENYGDEELSANIIAKQVGLSNSYFSTKFKEEVGTGITDYINTVRIQHAKKMLDEETYMIYEVAEKTGFGSSQYFSKIFKQITGLTPNEYKRKKQK</sequence>
<evidence type="ECO:0000256" key="5">
    <source>
        <dbReference type="ARBA" id="ARBA00024867"/>
    </source>
</evidence>
<dbReference type="RefSeq" id="WP_262655462.1">
    <property type="nucleotide sequence ID" value="NZ_JAOQKE010000020.1"/>
</dbReference>
<evidence type="ECO:0000313" key="10">
    <source>
        <dbReference type="Proteomes" id="UP001652338"/>
    </source>
</evidence>
<dbReference type="PANTHER" id="PTHR43280:SF28">
    <property type="entry name" value="HTH-TYPE TRANSCRIPTIONAL ACTIVATOR RHAS"/>
    <property type="match status" value="1"/>
</dbReference>
<dbReference type="PROSITE" id="PS50110">
    <property type="entry name" value="RESPONSE_REGULATORY"/>
    <property type="match status" value="1"/>
</dbReference>
<dbReference type="Gene3D" id="1.10.10.60">
    <property type="entry name" value="Homeodomain-like"/>
    <property type="match status" value="2"/>
</dbReference>
<proteinExistence type="predicted"/>
<keyword evidence="2" id="KW-0805">Transcription regulation</keyword>
<dbReference type="CDD" id="cd17536">
    <property type="entry name" value="REC_YesN-like"/>
    <property type="match status" value="1"/>
</dbReference>
<reference evidence="9 10" key="1">
    <citation type="journal article" date="2021" name="ISME Commun">
        <title>Automated analysis of genomic sequences facilitates high-throughput and comprehensive description of bacteria.</title>
        <authorList>
            <person name="Hitch T.C.A."/>
        </authorList>
    </citation>
    <scope>NUCLEOTIDE SEQUENCE [LARGE SCALE GENOMIC DNA]</scope>
    <source>
        <strain evidence="9 10">Sanger_29</strain>
    </source>
</reference>
<comment type="function">
    <text evidence="5">May play the central regulatory role in sporulation. It may be an element of the effector pathway responsible for the activation of sporulation genes in response to nutritional stress. Spo0A may act in concert with spo0H (a sigma factor) to control the expression of some genes that are critical to the sporulation process.</text>
</comment>
<dbReference type="InterPro" id="IPR018060">
    <property type="entry name" value="HTH_AraC"/>
</dbReference>
<dbReference type="PRINTS" id="PR00032">
    <property type="entry name" value="HTHARAC"/>
</dbReference>
<feature type="domain" description="Response regulatory" evidence="8">
    <location>
        <begin position="3"/>
        <end position="120"/>
    </location>
</feature>
<dbReference type="SMART" id="SM00342">
    <property type="entry name" value="HTH_ARAC"/>
    <property type="match status" value="1"/>
</dbReference>
<evidence type="ECO:0000259" key="7">
    <source>
        <dbReference type="PROSITE" id="PS01124"/>
    </source>
</evidence>
<dbReference type="PROSITE" id="PS00041">
    <property type="entry name" value="HTH_ARAC_FAMILY_1"/>
    <property type="match status" value="1"/>
</dbReference>
<accession>A0ABT2SPF8</accession>
<dbReference type="SUPFAM" id="SSF52172">
    <property type="entry name" value="CheY-like"/>
    <property type="match status" value="1"/>
</dbReference>
<feature type="modified residue" description="4-aspartylphosphate" evidence="6">
    <location>
        <position position="55"/>
    </location>
</feature>
<dbReference type="Proteomes" id="UP001652338">
    <property type="component" value="Unassembled WGS sequence"/>
</dbReference>
<evidence type="ECO:0000256" key="4">
    <source>
        <dbReference type="ARBA" id="ARBA00023163"/>
    </source>
</evidence>
<dbReference type="InterPro" id="IPR011006">
    <property type="entry name" value="CheY-like_superfamily"/>
</dbReference>
<dbReference type="Gene3D" id="3.40.50.2300">
    <property type="match status" value="1"/>
</dbReference>
<gene>
    <name evidence="9" type="ORF">OCV47_12695</name>
</gene>
<feature type="domain" description="HTH araC/xylS-type" evidence="7">
    <location>
        <begin position="428"/>
        <end position="527"/>
    </location>
</feature>
<keyword evidence="10" id="KW-1185">Reference proteome</keyword>
<name>A0ABT2SPF8_9FIRM</name>
<keyword evidence="4" id="KW-0804">Transcription</keyword>
<evidence type="ECO:0000313" key="9">
    <source>
        <dbReference type="EMBL" id="MCU6726186.1"/>
    </source>
</evidence>
<dbReference type="EMBL" id="JAOQKE010000020">
    <property type="protein sequence ID" value="MCU6726186.1"/>
    <property type="molecule type" value="Genomic_DNA"/>
</dbReference>
<dbReference type="PROSITE" id="PS01124">
    <property type="entry name" value="HTH_ARAC_FAMILY_2"/>
    <property type="match status" value="1"/>
</dbReference>
<dbReference type="InterPro" id="IPR001789">
    <property type="entry name" value="Sig_transdc_resp-reg_receiver"/>
</dbReference>
<comment type="caution">
    <text evidence="9">The sequence shown here is derived from an EMBL/GenBank/DDBJ whole genome shotgun (WGS) entry which is preliminary data.</text>
</comment>
<dbReference type="Pfam" id="PF12833">
    <property type="entry name" value="HTH_18"/>
    <property type="match status" value="1"/>
</dbReference>
<dbReference type="InterPro" id="IPR020449">
    <property type="entry name" value="Tscrpt_reg_AraC-type_HTH"/>
</dbReference>
<evidence type="ECO:0000256" key="6">
    <source>
        <dbReference type="PROSITE-ProRule" id="PRU00169"/>
    </source>
</evidence>
<dbReference type="SUPFAM" id="SSF46689">
    <property type="entry name" value="Homeodomain-like"/>
    <property type="match status" value="2"/>
</dbReference>
<dbReference type="SMART" id="SM00448">
    <property type="entry name" value="REC"/>
    <property type="match status" value="1"/>
</dbReference>
<evidence type="ECO:0000256" key="1">
    <source>
        <dbReference type="ARBA" id="ARBA00018672"/>
    </source>
</evidence>
<dbReference type="PANTHER" id="PTHR43280">
    <property type="entry name" value="ARAC-FAMILY TRANSCRIPTIONAL REGULATOR"/>
    <property type="match status" value="1"/>
</dbReference>
<organism evidence="9 10">
    <name type="scientific">Muricoprocola aceti</name>
    <dbReference type="NCBI Taxonomy" id="2981772"/>
    <lineage>
        <taxon>Bacteria</taxon>
        <taxon>Bacillati</taxon>
        <taxon>Bacillota</taxon>
        <taxon>Clostridia</taxon>
        <taxon>Lachnospirales</taxon>
        <taxon>Lachnospiraceae</taxon>
        <taxon>Muricoprocola</taxon>
    </lineage>
</organism>
<evidence type="ECO:0000256" key="3">
    <source>
        <dbReference type="ARBA" id="ARBA00023125"/>
    </source>
</evidence>
<evidence type="ECO:0000256" key="2">
    <source>
        <dbReference type="ARBA" id="ARBA00023015"/>
    </source>
</evidence>
<dbReference type="InterPro" id="IPR009057">
    <property type="entry name" value="Homeodomain-like_sf"/>
</dbReference>